<dbReference type="RefSeq" id="XP_018810245.2">
    <property type="nucleotide sequence ID" value="XM_018954700.2"/>
</dbReference>
<protein>
    <submittedName>
        <fullName evidence="2">Uncharacterized protein LOC108983151</fullName>
    </submittedName>
</protein>
<evidence type="ECO:0000313" key="1">
    <source>
        <dbReference type="Proteomes" id="UP000235220"/>
    </source>
</evidence>
<proteinExistence type="predicted"/>
<dbReference type="AlphaFoldDB" id="A0A2I4DSW7"/>
<dbReference type="STRING" id="51240.A0A2I4DSW7"/>
<gene>
    <name evidence="2" type="primary">LOC108983151</name>
</gene>
<reference evidence="2" key="1">
    <citation type="submission" date="2025-08" db="UniProtKB">
        <authorList>
            <consortium name="RefSeq"/>
        </authorList>
    </citation>
    <scope>IDENTIFICATION</scope>
    <source>
        <tissue evidence="2">Leaves</tissue>
    </source>
</reference>
<sequence>MFHTPLGQVLTTQVFKNESAKDKGRRGLVGFVKWGKSPYKRQRGAPHDVLLVVVVALVLVVSSLIGDQGEAITELLSPVDLLLLRIVLFLTIQFLSSKRGSFISSMFLTGKPNTIHKVSDCTVGVMLILIIILFLLYNLVSIFDDGDDFDE</sequence>
<dbReference type="Gramene" id="Jr07_18540_p1">
    <property type="protein sequence ID" value="cds.Jr07_18540_p1"/>
    <property type="gene ID" value="Jr07_18540"/>
</dbReference>
<organism evidence="1 2">
    <name type="scientific">Juglans regia</name>
    <name type="common">English walnut</name>
    <dbReference type="NCBI Taxonomy" id="51240"/>
    <lineage>
        <taxon>Eukaryota</taxon>
        <taxon>Viridiplantae</taxon>
        <taxon>Streptophyta</taxon>
        <taxon>Embryophyta</taxon>
        <taxon>Tracheophyta</taxon>
        <taxon>Spermatophyta</taxon>
        <taxon>Magnoliopsida</taxon>
        <taxon>eudicotyledons</taxon>
        <taxon>Gunneridae</taxon>
        <taxon>Pentapetalae</taxon>
        <taxon>rosids</taxon>
        <taxon>fabids</taxon>
        <taxon>Fagales</taxon>
        <taxon>Juglandaceae</taxon>
        <taxon>Juglans</taxon>
    </lineage>
</organism>
<keyword evidence="1" id="KW-1185">Reference proteome</keyword>
<name>A0A2I4DSW7_JUGRE</name>
<dbReference type="PANTHER" id="PTHR33306">
    <property type="entry name" value="EXPRESSED PROTEIN-RELATED-RELATED"/>
    <property type="match status" value="1"/>
</dbReference>
<accession>A0A2I4DSW7</accession>
<dbReference type="OrthoDB" id="780524at2759"/>
<dbReference type="GeneID" id="108983151"/>
<dbReference type="PANTHER" id="PTHR33306:SF1">
    <property type="entry name" value="EXPRESSED PROTEIN"/>
    <property type="match status" value="1"/>
</dbReference>
<dbReference type="KEGG" id="jre:108983151"/>
<dbReference type="Proteomes" id="UP000235220">
    <property type="component" value="Chromosome 7"/>
</dbReference>
<evidence type="ECO:0000313" key="2">
    <source>
        <dbReference type="RefSeq" id="XP_018810245.2"/>
    </source>
</evidence>